<protein>
    <submittedName>
        <fullName evidence="1">Uncharacterized protein</fullName>
    </submittedName>
</protein>
<gene>
    <name evidence="1" type="ORF">C0187_03845</name>
</gene>
<dbReference type="EMBL" id="PNIN01000039">
    <property type="protein sequence ID" value="PMP71525.1"/>
    <property type="molecule type" value="Genomic_DNA"/>
</dbReference>
<evidence type="ECO:0000313" key="1">
    <source>
        <dbReference type="EMBL" id="PMP71525.1"/>
    </source>
</evidence>
<name>A0A2J6WMD6_9BACT</name>
<sequence length="168" mass="19386">MSFKDIEKIQRFISELLIHEGDFEKDKNILVNLQKSILCFSMEDEKNFDYKKADEIASVLLNKLLGEKNNESIVADIGRYAFTAEIDNYLINIKNSFLSDDYAIHKLELDISSSKVTTYFQNKTDGGIKVVKVSKEGILFLDDAIIGVIDGEFYQKVYDYLTQEWNNE</sequence>
<reference evidence="1 2" key="1">
    <citation type="submission" date="2018-01" db="EMBL/GenBank/DDBJ databases">
        <title>Metagenomic assembled genomes from two thermal pools in the Uzon Caldera, Kamchatka, Russia.</title>
        <authorList>
            <person name="Wilkins L."/>
            <person name="Ettinger C."/>
        </authorList>
    </citation>
    <scope>NUCLEOTIDE SEQUENCE [LARGE SCALE GENOMIC DNA]</scope>
    <source>
        <strain evidence="1">ZAV-05</strain>
    </source>
</reference>
<evidence type="ECO:0000313" key="2">
    <source>
        <dbReference type="Proteomes" id="UP000242881"/>
    </source>
</evidence>
<dbReference type="RefSeq" id="WP_424605926.1">
    <property type="nucleotide sequence ID" value="NZ_JBNAVA010000008.1"/>
</dbReference>
<dbReference type="AlphaFoldDB" id="A0A2J6WMD6"/>
<accession>A0A2J6WMD6</accession>
<comment type="caution">
    <text evidence="1">The sequence shown here is derived from an EMBL/GenBank/DDBJ whole genome shotgun (WGS) entry which is preliminary data.</text>
</comment>
<proteinExistence type="predicted"/>
<organism evidence="1 2">
    <name type="scientific">Calditerrivibrio nitroreducens</name>
    <dbReference type="NCBI Taxonomy" id="477976"/>
    <lineage>
        <taxon>Bacteria</taxon>
        <taxon>Pseudomonadati</taxon>
        <taxon>Deferribacterota</taxon>
        <taxon>Deferribacteres</taxon>
        <taxon>Deferribacterales</taxon>
        <taxon>Calditerrivibrionaceae</taxon>
    </lineage>
</organism>
<dbReference type="Proteomes" id="UP000242881">
    <property type="component" value="Unassembled WGS sequence"/>
</dbReference>